<comment type="caution">
    <text evidence="1">The sequence shown here is derived from an EMBL/GenBank/DDBJ whole genome shotgun (WGS) entry which is preliminary data.</text>
</comment>
<protein>
    <submittedName>
        <fullName evidence="1">Uncharacterized protein</fullName>
    </submittedName>
</protein>
<proteinExistence type="predicted"/>
<name>A0A5J4LCS2_9ACTN</name>
<reference evidence="1 2" key="1">
    <citation type="submission" date="2019-10" db="EMBL/GenBank/DDBJ databases">
        <title>Whole genome shotgun sequence of Streptomyces angustmyceticus NBRC 3934.</title>
        <authorList>
            <person name="Hosoyama A."/>
            <person name="Ichikawa N."/>
            <person name="Kimura A."/>
            <person name="Kitahashi Y."/>
            <person name="Komaki H."/>
            <person name="Uohara A."/>
        </authorList>
    </citation>
    <scope>NUCLEOTIDE SEQUENCE [LARGE SCALE GENOMIC DNA]</scope>
    <source>
        <strain evidence="1 2">NBRC 3934</strain>
    </source>
</reference>
<dbReference type="RefSeq" id="WP_086719290.1">
    <property type="nucleotide sequence ID" value="NZ_BLAG01000004.1"/>
</dbReference>
<evidence type="ECO:0000313" key="2">
    <source>
        <dbReference type="Proteomes" id="UP000325598"/>
    </source>
</evidence>
<dbReference type="Proteomes" id="UP000325598">
    <property type="component" value="Unassembled WGS sequence"/>
</dbReference>
<dbReference type="AlphaFoldDB" id="A0A5J4LCS2"/>
<evidence type="ECO:0000313" key="1">
    <source>
        <dbReference type="EMBL" id="GES27875.1"/>
    </source>
</evidence>
<accession>A0A5J4LCS2</accession>
<keyword evidence="2" id="KW-1185">Reference proteome</keyword>
<gene>
    <name evidence="1" type="ORF">San01_03620</name>
</gene>
<sequence>MADYSSFEEISRRVTYTVPAPQPWGTTFAEVDKAVAAAWVRYREHHKLPEDARMPEDFCRVFPWGERVGC</sequence>
<dbReference type="EMBL" id="BLAG01000004">
    <property type="protein sequence ID" value="GES27875.1"/>
    <property type="molecule type" value="Genomic_DNA"/>
</dbReference>
<organism evidence="1 2">
    <name type="scientific">Streptomyces angustmyceticus</name>
    <dbReference type="NCBI Taxonomy" id="285578"/>
    <lineage>
        <taxon>Bacteria</taxon>
        <taxon>Bacillati</taxon>
        <taxon>Actinomycetota</taxon>
        <taxon>Actinomycetes</taxon>
        <taxon>Kitasatosporales</taxon>
        <taxon>Streptomycetaceae</taxon>
        <taxon>Streptomyces</taxon>
    </lineage>
</organism>
<dbReference type="GeneID" id="96749728"/>